<feature type="transmembrane region" description="Helical" evidence="5">
    <location>
        <begin position="111"/>
        <end position="133"/>
    </location>
</feature>
<feature type="transmembrane region" description="Helical" evidence="5">
    <location>
        <begin position="21"/>
        <end position="41"/>
    </location>
</feature>
<evidence type="ECO:0000256" key="3">
    <source>
        <dbReference type="ARBA" id="ARBA00022989"/>
    </source>
</evidence>
<dbReference type="PROSITE" id="PS50850">
    <property type="entry name" value="MFS"/>
    <property type="match status" value="1"/>
</dbReference>
<dbReference type="RefSeq" id="WP_195172090.1">
    <property type="nucleotide sequence ID" value="NZ_CP062983.1"/>
</dbReference>
<sequence length="754" mass="81556">MAASPTTTEKIRALPWSLAGGAANSVFAQLTFFGSTFILFLSELNISTAQIGFLLSLLPFMGLVALFIAPTVARFGFKRTFLTFYVLRKVITAFLMALPLVMVQFGPEATLIAAALIVFGFGLCRAIAETGYYPWVQEFIPGSMRGKFSATSNVFGNLAAIAAVALASYVLALPGGLERFQFLFVVAVGFGFLAIWFYMRVPGGAPADPDGAPPATYGDMLRTLRDNNLLLYLAGFALITFATGPLHSFLPLFMEEHVGLTTSQIVLLSTASMVGALILSNLLGWSADRYGSKPVMLVGVVFFALLPIGWMLMPRNSPLSLLFALGIAFFQGIAGTAWMVGSGRLLFVSVVPDAEKSQYMAVYYAAIGIIGGVSQLIGGSLLDAFSSISGQFLFLSLDAFTPLMIAGIVLPLLSLLVFQRVRSDSEVTVGEYAGMFVQGNPIYALENLVRFYRARDERSVVVMTEKLGKANSPLTVDELLEALADPRFNVRFEAIISIARMPSHPRLTKALTEILLGTELSLSNVSAWALGRIGDPDAVAALRAGLNSEYRSIRAHCARALGTLKDMEVKPLLLERLLVEEDKGLQMAYAVALGNLHSVEAMAKLHSQLIQTENEGARMELALSLARIAGRESEFISLLRQMRSDPGTGAAQAMIKIRQRVNKIASPETRKLLIAASDAFAVDDLDGGAAYLVELVRALPSPTDADEGTYRLLHYCADDLVAHKASRIELLVLMLHVLQTDFSDSPHHTIQPDA</sequence>
<dbReference type="AlphaFoldDB" id="A0A7S8EBT1"/>
<dbReference type="SMART" id="SM00567">
    <property type="entry name" value="EZ_HEAT"/>
    <property type="match status" value="4"/>
</dbReference>
<dbReference type="Gene3D" id="1.20.1250.20">
    <property type="entry name" value="MFS general substrate transporter like domains"/>
    <property type="match status" value="2"/>
</dbReference>
<reference evidence="7 8" key="1">
    <citation type="submission" date="2020-02" db="EMBL/GenBank/DDBJ databases">
        <authorList>
            <person name="Zheng R.K."/>
            <person name="Sun C.M."/>
        </authorList>
    </citation>
    <scope>NUCLEOTIDE SEQUENCE [LARGE SCALE GENOMIC DNA]</scope>
    <source>
        <strain evidence="8">rifampicinis</strain>
    </source>
</reference>
<dbReference type="SUPFAM" id="SSF48371">
    <property type="entry name" value="ARM repeat"/>
    <property type="match status" value="1"/>
</dbReference>
<keyword evidence="8" id="KW-1185">Reference proteome</keyword>
<gene>
    <name evidence="7" type="ORF">G4Y79_06510</name>
</gene>
<evidence type="ECO:0000313" key="8">
    <source>
        <dbReference type="Proteomes" id="UP000594468"/>
    </source>
</evidence>
<evidence type="ECO:0000256" key="5">
    <source>
        <dbReference type="SAM" id="Phobius"/>
    </source>
</evidence>
<feature type="transmembrane region" description="Helical" evidence="5">
    <location>
        <begin position="154"/>
        <end position="174"/>
    </location>
</feature>
<keyword evidence="4 5" id="KW-0472">Membrane</keyword>
<dbReference type="Gene3D" id="1.25.10.10">
    <property type="entry name" value="Leucine-rich Repeat Variant"/>
    <property type="match status" value="1"/>
</dbReference>
<dbReference type="Pfam" id="PF07690">
    <property type="entry name" value="MFS_1"/>
    <property type="match status" value="1"/>
</dbReference>
<dbReference type="Proteomes" id="UP000594468">
    <property type="component" value="Chromosome"/>
</dbReference>
<dbReference type="GO" id="GO:0005886">
    <property type="term" value="C:plasma membrane"/>
    <property type="evidence" value="ECO:0007669"/>
    <property type="project" value="UniProtKB-SubCell"/>
</dbReference>
<dbReference type="InterPro" id="IPR036259">
    <property type="entry name" value="MFS_trans_sf"/>
</dbReference>
<feature type="transmembrane region" description="Helical" evidence="5">
    <location>
        <begin position="180"/>
        <end position="199"/>
    </location>
</feature>
<dbReference type="InterPro" id="IPR011989">
    <property type="entry name" value="ARM-like"/>
</dbReference>
<feature type="transmembrane region" description="Helical" evidence="5">
    <location>
        <begin position="361"/>
        <end position="382"/>
    </location>
</feature>
<feature type="domain" description="Major facilitator superfamily (MFS) profile" evidence="6">
    <location>
        <begin position="1"/>
        <end position="422"/>
    </location>
</feature>
<dbReference type="InterPro" id="IPR020846">
    <property type="entry name" value="MFS_dom"/>
</dbReference>
<dbReference type="GO" id="GO:0022857">
    <property type="term" value="F:transmembrane transporter activity"/>
    <property type="evidence" value="ECO:0007669"/>
    <property type="project" value="InterPro"/>
</dbReference>
<name>A0A7S8EBT1_9CHLR</name>
<dbReference type="EMBL" id="CP062983">
    <property type="protein sequence ID" value="QPC84026.1"/>
    <property type="molecule type" value="Genomic_DNA"/>
</dbReference>
<dbReference type="InterPro" id="IPR016024">
    <property type="entry name" value="ARM-type_fold"/>
</dbReference>
<evidence type="ECO:0000313" key="7">
    <source>
        <dbReference type="EMBL" id="QPC84026.1"/>
    </source>
</evidence>
<dbReference type="Pfam" id="PF13646">
    <property type="entry name" value="HEAT_2"/>
    <property type="match status" value="1"/>
</dbReference>
<feature type="transmembrane region" description="Helical" evidence="5">
    <location>
        <begin position="295"/>
        <end position="313"/>
    </location>
</feature>
<feature type="transmembrane region" description="Helical" evidence="5">
    <location>
        <begin position="394"/>
        <end position="418"/>
    </location>
</feature>
<evidence type="ECO:0000256" key="4">
    <source>
        <dbReference type="ARBA" id="ARBA00023136"/>
    </source>
</evidence>
<keyword evidence="2 5" id="KW-0812">Transmembrane</keyword>
<evidence type="ECO:0000256" key="1">
    <source>
        <dbReference type="ARBA" id="ARBA00004651"/>
    </source>
</evidence>
<feature type="transmembrane region" description="Helical" evidence="5">
    <location>
        <begin position="53"/>
        <end position="73"/>
    </location>
</feature>
<dbReference type="InterPro" id="IPR011701">
    <property type="entry name" value="MFS"/>
</dbReference>
<keyword evidence="3 5" id="KW-1133">Transmembrane helix</keyword>
<proteinExistence type="predicted"/>
<protein>
    <submittedName>
        <fullName evidence="7">MFS transporter</fullName>
    </submittedName>
</protein>
<dbReference type="PANTHER" id="PTHR23526">
    <property type="entry name" value="INTEGRAL MEMBRANE TRANSPORT PROTEIN-RELATED"/>
    <property type="match status" value="1"/>
</dbReference>
<dbReference type="InterPro" id="IPR004155">
    <property type="entry name" value="PBS_lyase_HEAT"/>
</dbReference>
<feature type="transmembrane region" description="Helical" evidence="5">
    <location>
        <begin position="85"/>
        <end position="105"/>
    </location>
</feature>
<dbReference type="InterPro" id="IPR052528">
    <property type="entry name" value="Sugar_transport-like"/>
</dbReference>
<comment type="subcellular location">
    <subcellularLocation>
        <location evidence="1">Cell membrane</location>
        <topology evidence="1">Multi-pass membrane protein</topology>
    </subcellularLocation>
</comment>
<dbReference type="KEGG" id="pmet:G4Y79_06510"/>
<organism evidence="7 8">
    <name type="scientific">Phototrophicus methaneseepsis</name>
    <dbReference type="NCBI Taxonomy" id="2710758"/>
    <lineage>
        <taxon>Bacteria</taxon>
        <taxon>Bacillati</taxon>
        <taxon>Chloroflexota</taxon>
        <taxon>Candidatus Thermofontia</taxon>
        <taxon>Phototrophicales</taxon>
        <taxon>Phototrophicaceae</taxon>
        <taxon>Phototrophicus</taxon>
    </lineage>
</organism>
<feature type="transmembrane region" description="Helical" evidence="5">
    <location>
        <begin position="265"/>
        <end position="283"/>
    </location>
</feature>
<evidence type="ECO:0000256" key="2">
    <source>
        <dbReference type="ARBA" id="ARBA00022692"/>
    </source>
</evidence>
<dbReference type="PANTHER" id="PTHR23526:SF2">
    <property type="entry name" value="MAJOR FACILITATOR SUPERFAMILY (MFS) PROFILE DOMAIN-CONTAINING PROTEIN"/>
    <property type="match status" value="1"/>
</dbReference>
<feature type="transmembrane region" description="Helical" evidence="5">
    <location>
        <begin position="229"/>
        <end position="253"/>
    </location>
</feature>
<accession>A0A7S8EBT1</accession>
<feature type="transmembrane region" description="Helical" evidence="5">
    <location>
        <begin position="319"/>
        <end position="340"/>
    </location>
</feature>
<evidence type="ECO:0000259" key="6">
    <source>
        <dbReference type="PROSITE" id="PS50850"/>
    </source>
</evidence>
<dbReference type="SUPFAM" id="SSF103473">
    <property type="entry name" value="MFS general substrate transporter"/>
    <property type="match status" value="1"/>
</dbReference>